<keyword evidence="9 10" id="KW-0472">Membrane</keyword>
<evidence type="ECO:0000256" key="5">
    <source>
        <dbReference type="ARBA" id="ARBA00022741"/>
    </source>
</evidence>
<dbReference type="Gene3D" id="3.30.70.100">
    <property type="match status" value="1"/>
</dbReference>
<comment type="subcellular location">
    <subcellularLocation>
        <location evidence="10">Cell membrane</location>
    </subcellularLocation>
    <subcellularLocation>
        <location evidence="1">Endomembrane system</location>
        <topology evidence="1">Multi-pass membrane protein</topology>
    </subcellularLocation>
</comment>
<dbReference type="InterPro" id="IPR008250">
    <property type="entry name" value="ATPase_P-typ_transduc_dom_A_sf"/>
</dbReference>
<dbReference type="InterPro" id="IPR036163">
    <property type="entry name" value="HMA_dom_sf"/>
</dbReference>
<feature type="transmembrane region" description="Helical" evidence="10">
    <location>
        <begin position="143"/>
        <end position="166"/>
    </location>
</feature>
<dbReference type="PROSITE" id="PS00154">
    <property type="entry name" value="ATPASE_E1_E2"/>
    <property type="match status" value="1"/>
</dbReference>
<keyword evidence="4 10" id="KW-0479">Metal-binding</keyword>
<feature type="transmembrane region" description="Helical" evidence="10">
    <location>
        <begin position="178"/>
        <end position="200"/>
    </location>
</feature>
<proteinExistence type="inferred from homology"/>
<dbReference type="InterPro" id="IPR018303">
    <property type="entry name" value="ATPase_P-typ_P_site"/>
</dbReference>
<dbReference type="Pfam" id="PF00702">
    <property type="entry name" value="Hydrolase"/>
    <property type="match status" value="1"/>
</dbReference>
<evidence type="ECO:0000313" key="12">
    <source>
        <dbReference type="EMBL" id="MDY0882126.1"/>
    </source>
</evidence>
<feature type="transmembrane region" description="Helical" evidence="10">
    <location>
        <begin position="391"/>
        <end position="411"/>
    </location>
</feature>
<keyword evidence="5 10" id="KW-0547">Nucleotide-binding</keyword>
<evidence type="ECO:0000256" key="8">
    <source>
        <dbReference type="ARBA" id="ARBA00022989"/>
    </source>
</evidence>
<accession>A0ABU5E8E4</accession>
<protein>
    <submittedName>
        <fullName evidence="12">Heavy metal translocating P-type ATPase</fullName>
    </submittedName>
</protein>
<keyword evidence="13" id="KW-1185">Reference proteome</keyword>
<dbReference type="InterPro" id="IPR059000">
    <property type="entry name" value="ATPase_P-type_domA"/>
</dbReference>
<dbReference type="PRINTS" id="PR00943">
    <property type="entry name" value="CUATPASE"/>
</dbReference>
<dbReference type="SUPFAM" id="SSF81665">
    <property type="entry name" value="Calcium ATPase, transmembrane domain M"/>
    <property type="match status" value="1"/>
</dbReference>
<dbReference type="PANTHER" id="PTHR43520">
    <property type="entry name" value="ATP7, ISOFORM B"/>
    <property type="match status" value="1"/>
</dbReference>
<dbReference type="PROSITE" id="PS50846">
    <property type="entry name" value="HMA_2"/>
    <property type="match status" value="1"/>
</dbReference>
<dbReference type="InterPro" id="IPR006121">
    <property type="entry name" value="HMA_dom"/>
</dbReference>
<dbReference type="EMBL" id="JAXCLW010000001">
    <property type="protein sequence ID" value="MDY0882126.1"/>
    <property type="molecule type" value="Genomic_DNA"/>
</dbReference>
<name>A0ABU5E8E4_9PROT</name>
<keyword evidence="7" id="KW-1278">Translocase</keyword>
<dbReference type="InterPro" id="IPR023299">
    <property type="entry name" value="ATPase_P-typ_cyto_dom_N"/>
</dbReference>
<dbReference type="Pfam" id="PF00403">
    <property type="entry name" value="HMA"/>
    <property type="match status" value="1"/>
</dbReference>
<comment type="similarity">
    <text evidence="2 10">Belongs to the cation transport ATPase (P-type) (TC 3.A.3) family. Type IB subfamily.</text>
</comment>
<keyword evidence="6 10" id="KW-0067">ATP-binding</keyword>
<dbReference type="InterPro" id="IPR023298">
    <property type="entry name" value="ATPase_P-typ_TM_dom_sf"/>
</dbReference>
<feature type="transmembrane region" description="Helical" evidence="10">
    <location>
        <begin position="109"/>
        <end position="131"/>
    </location>
</feature>
<dbReference type="InterPro" id="IPR001757">
    <property type="entry name" value="P_typ_ATPase"/>
</dbReference>
<evidence type="ECO:0000256" key="10">
    <source>
        <dbReference type="RuleBase" id="RU362081"/>
    </source>
</evidence>
<dbReference type="Gene3D" id="3.40.50.1000">
    <property type="entry name" value="HAD superfamily/HAD-like"/>
    <property type="match status" value="1"/>
</dbReference>
<feature type="transmembrane region" description="Helical" evidence="10">
    <location>
        <begin position="725"/>
        <end position="744"/>
    </location>
</feature>
<dbReference type="InterPro" id="IPR044492">
    <property type="entry name" value="P_typ_ATPase_HD_dom"/>
</dbReference>
<dbReference type="PANTHER" id="PTHR43520:SF8">
    <property type="entry name" value="P-TYPE CU(+) TRANSPORTER"/>
    <property type="match status" value="1"/>
</dbReference>
<dbReference type="Gene3D" id="2.70.150.10">
    <property type="entry name" value="Calcium-transporting ATPase, cytoplasmic transduction domain A"/>
    <property type="match status" value="1"/>
</dbReference>
<dbReference type="Proteomes" id="UP001279642">
    <property type="component" value="Unassembled WGS sequence"/>
</dbReference>
<dbReference type="CDD" id="cd00371">
    <property type="entry name" value="HMA"/>
    <property type="match status" value="1"/>
</dbReference>
<feature type="domain" description="HMA" evidence="11">
    <location>
        <begin position="20"/>
        <end position="85"/>
    </location>
</feature>
<comment type="caution">
    <text evidence="12">The sequence shown here is derived from an EMBL/GenBank/DDBJ whole genome shotgun (WGS) entry which is preliminary data.</text>
</comment>
<sequence>MQTGSIDRPPSQIAAAAEARQIDIGIDGMTCAACAARIERALAKLPGVTAANVNLATETARVSGDTGLSETAIADAIIRTGYGVRQQHAQAASSHAAPSADTIALDREIVLLIGGAILTLPLLLPMLAAVLPATMAEALTAPLWLQIGLATALQIGLGSLFYRGAWKALRSFGSNMDVLVALGTSAAYGLSLYLALPVLFGEAQHATHLHLYFESAAVILVLVRLGKWLERRAKKRALSALDALKALRPETARVRRHGQEADVPLALLRIGDIVIVRPADRLPADGKVVAGQSAVDQSLLTGESLPVDVAPGDRVIGGALNGNGLLEIEVTALGAQSMLDRIQQMIADAQGAKAPIQKLVDRISGRFVPAVLVVALVTLIGWLIAGAGIETAILNAVAVLVIACPCALGLATPTAIMVGTGTGAKAGILIRDAIALETAQHIDSVAFDKTGTLTDGKPQVTSLVTAGGTTEADALRLAAGLQRGSSHPLAEAVLHLASERDIVPAASTSAEALPGRGVAAAVDDTRYLLGNSRLMREHGLDVGSLSGGDGATRSYLAALDPQPRLLAALEFADGLRPTAKPAMADLQRLGLTSLLLTGDNAKAAQRIASDVKITNWRADLLPGDKIAAIEAEREAGRHIAMVGDGINDAPALAAADLGIAMANGTDAAVATAGIVLMRSDLRLVPAAIDLARATGRKIKQNLLWAFLFNALGVPLAAFGLLNPMIAGLAMALSSVFVVSNALSLRRWLATMKVRYAHDR</sequence>
<reference evidence="12 13" key="1">
    <citation type="journal article" date="2016" name="Antonie Van Leeuwenhoek">
        <title>Dongia soli sp. nov., isolated from soil from Dokdo, Korea.</title>
        <authorList>
            <person name="Kim D.U."/>
            <person name="Lee H."/>
            <person name="Kim H."/>
            <person name="Kim S.G."/>
            <person name="Ka J.O."/>
        </authorList>
    </citation>
    <scope>NUCLEOTIDE SEQUENCE [LARGE SCALE GENOMIC DNA]</scope>
    <source>
        <strain evidence="12 13">D78</strain>
    </source>
</reference>
<dbReference type="SUPFAM" id="SSF55008">
    <property type="entry name" value="HMA, heavy metal-associated domain"/>
    <property type="match status" value="1"/>
</dbReference>
<evidence type="ECO:0000256" key="3">
    <source>
        <dbReference type="ARBA" id="ARBA00022692"/>
    </source>
</evidence>
<evidence type="ECO:0000256" key="7">
    <source>
        <dbReference type="ARBA" id="ARBA00022967"/>
    </source>
</evidence>
<dbReference type="InterPro" id="IPR036412">
    <property type="entry name" value="HAD-like_sf"/>
</dbReference>
<evidence type="ECO:0000256" key="6">
    <source>
        <dbReference type="ARBA" id="ARBA00022840"/>
    </source>
</evidence>
<dbReference type="NCBIfam" id="TIGR01525">
    <property type="entry name" value="ATPase-IB_hvy"/>
    <property type="match status" value="1"/>
</dbReference>
<feature type="transmembrane region" description="Helical" evidence="10">
    <location>
        <begin position="206"/>
        <end position="226"/>
    </location>
</feature>
<dbReference type="PROSITE" id="PS01047">
    <property type="entry name" value="HMA_1"/>
    <property type="match status" value="1"/>
</dbReference>
<dbReference type="SFLD" id="SFLDF00027">
    <property type="entry name" value="p-type_atpase"/>
    <property type="match status" value="1"/>
</dbReference>
<dbReference type="Pfam" id="PF00122">
    <property type="entry name" value="E1-E2_ATPase"/>
    <property type="match status" value="1"/>
</dbReference>
<keyword evidence="8 10" id="KW-1133">Transmembrane helix</keyword>
<dbReference type="SFLD" id="SFLDS00003">
    <property type="entry name" value="Haloacid_Dehalogenase"/>
    <property type="match status" value="1"/>
</dbReference>
<gene>
    <name evidence="12" type="ORF">SMD27_04670</name>
</gene>
<dbReference type="InterPro" id="IPR017969">
    <property type="entry name" value="Heavy-metal-associated_CS"/>
</dbReference>
<dbReference type="InterPro" id="IPR027256">
    <property type="entry name" value="P-typ_ATPase_IB"/>
</dbReference>
<dbReference type="RefSeq" id="WP_320507158.1">
    <property type="nucleotide sequence ID" value="NZ_JAXCLW010000001.1"/>
</dbReference>
<dbReference type="PRINTS" id="PR00119">
    <property type="entry name" value="CATATPASE"/>
</dbReference>
<dbReference type="SUPFAM" id="SSF56784">
    <property type="entry name" value="HAD-like"/>
    <property type="match status" value="1"/>
</dbReference>
<keyword evidence="10" id="KW-1003">Cell membrane</keyword>
<evidence type="ECO:0000256" key="2">
    <source>
        <dbReference type="ARBA" id="ARBA00006024"/>
    </source>
</evidence>
<dbReference type="SFLD" id="SFLDG00002">
    <property type="entry name" value="C1.7:_P-type_atpase_like"/>
    <property type="match status" value="1"/>
</dbReference>
<dbReference type="SUPFAM" id="SSF81653">
    <property type="entry name" value="Calcium ATPase, transduction domain A"/>
    <property type="match status" value="1"/>
</dbReference>
<organism evidence="12 13">
    <name type="scientific">Dongia soli</name>
    <dbReference type="NCBI Taxonomy" id="600628"/>
    <lineage>
        <taxon>Bacteria</taxon>
        <taxon>Pseudomonadati</taxon>
        <taxon>Pseudomonadota</taxon>
        <taxon>Alphaproteobacteria</taxon>
        <taxon>Rhodospirillales</taxon>
        <taxon>Dongiaceae</taxon>
        <taxon>Dongia</taxon>
    </lineage>
</organism>
<evidence type="ECO:0000256" key="4">
    <source>
        <dbReference type="ARBA" id="ARBA00022723"/>
    </source>
</evidence>
<feature type="transmembrane region" description="Helical" evidence="10">
    <location>
        <begin position="702"/>
        <end position="719"/>
    </location>
</feature>
<evidence type="ECO:0000259" key="11">
    <source>
        <dbReference type="PROSITE" id="PS50846"/>
    </source>
</evidence>
<dbReference type="NCBIfam" id="TIGR01511">
    <property type="entry name" value="ATPase-IB1_Cu"/>
    <property type="match status" value="1"/>
</dbReference>
<evidence type="ECO:0000256" key="1">
    <source>
        <dbReference type="ARBA" id="ARBA00004127"/>
    </source>
</evidence>
<dbReference type="CDD" id="cd02094">
    <property type="entry name" value="P-type_ATPase_Cu-like"/>
    <property type="match status" value="1"/>
</dbReference>
<evidence type="ECO:0000256" key="9">
    <source>
        <dbReference type="ARBA" id="ARBA00023136"/>
    </source>
</evidence>
<keyword evidence="3 10" id="KW-0812">Transmembrane</keyword>
<evidence type="ECO:0000313" key="13">
    <source>
        <dbReference type="Proteomes" id="UP001279642"/>
    </source>
</evidence>
<dbReference type="Gene3D" id="3.40.1110.10">
    <property type="entry name" value="Calcium-transporting ATPase, cytoplasmic domain N"/>
    <property type="match status" value="1"/>
</dbReference>
<dbReference type="InterPro" id="IPR023214">
    <property type="entry name" value="HAD_sf"/>
</dbReference>
<dbReference type="NCBIfam" id="TIGR01494">
    <property type="entry name" value="ATPase_P-type"/>
    <property type="match status" value="1"/>
</dbReference>
<feature type="transmembrane region" description="Helical" evidence="10">
    <location>
        <begin position="367"/>
        <end position="385"/>
    </location>
</feature>